<dbReference type="eggNOG" id="COG1633">
    <property type="taxonomic scope" value="Bacteria"/>
</dbReference>
<evidence type="ECO:0000313" key="2">
    <source>
        <dbReference type="EMBL" id="EEG76231.1"/>
    </source>
</evidence>
<dbReference type="Proteomes" id="UP000006443">
    <property type="component" value="Unassembled WGS sequence"/>
</dbReference>
<evidence type="ECO:0000259" key="1">
    <source>
        <dbReference type="Pfam" id="PF09537"/>
    </source>
</evidence>
<evidence type="ECO:0000313" key="3">
    <source>
        <dbReference type="Proteomes" id="UP000006443"/>
    </source>
</evidence>
<dbReference type="SUPFAM" id="SSF47240">
    <property type="entry name" value="Ferritin-like"/>
    <property type="match status" value="1"/>
</dbReference>
<sequence>MAIQSYEHFMEQVEDSTIKKTLQKIQQDHKLHAVKIAEQIQNLGGRPANDPPMMAEFMLTLKSLHKKDLASIIKDAYVGQKRGIEKAEEIVKGDLDQNSKNLLTDILHEDTMHLSILKELMNHLDNNTSTPIH</sequence>
<dbReference type="InterPro" id="IPR019052">
    <property type="entry name" value="DUF2383"/>
</dbReference>
<reference evidence="2 3" key="1">
    <citation type="submission" date="2009-02" db="EMBL/GenBank/DDBJ databases">
        <title>Sequencing of the draft genome and assembly of Dethiobacter alkaliphilus AHT 1.</title>
        <authorList>
            <consortium name="US DOE Joint Genome Institute (JGI-PGF)"/>
            <person name="Lucas S."/>
            <person name="Copeland A."/>
            <person name="Lapidus A."/>
            <person name="Glavina del Rio T."/>
            <person name="Dalin E."/>
            <person name="Tice H."/>
            <person name="Bruce D."/>
            <person name="Goodwin L."/>
            <person name="Pitluck S."/>
            <person name="Larimer F."/>
            <person name="Land M.L."/>
            <person name="Hauser L."/>
            <person name="Muyzer G."/>
        </authorList>
    </citation>
    <scope>NUCLEOTIDE SEQUENCE [LARGE SCALE GENOMIC DNA]</scope>
    <source>
        <strain evidence="2 3">AHT 1</strain>
    </source>
</reference>
<organism evidence="2 3">
    <name type="scientific">Dethiobacter alkaliphilus AHT 1</name>
    <dbReference type="NCBI Taxonomy" id="555088"/>
    <lineage>
        <taxon>Bacteria</taxon>
        <taxon>Bacillati</taxon>
        <taxon>Bacillota</taxon>
        <taxon>Dethiobacteria</taxon>
        <taxon>Dethiobacterales</taxon>
        <taxon>Dethiobacteraceae</taxon>
        <taxon>Dethiobacter</taxon>
    </lineage>
</organism>
<name>C0GKB6_DETAL</name>
<comment type="caution">
    <text evidence="2">The sequence shown here is derived from an EMBL/GenBank/DDBJ whole genome shotgun (WGS) entry which is preliminary data.</text>
</comment>
<keyword evidence="3" id="KW-1185">Reference proteome</keyword>
<accession>C0GKB6</accession>
<dbReference type="AlphaFoldDB" id="C0GKB6"/>
<gene>
    <name evidence="2" type="ORF">DealDRAFT_2925</name>
</gene>
<dbReference type="InterPro" id="IPR012347">
    <property type="entry name" value="Ferritin-like"/>
</dbReference>
<dbReference type="STRING" id="555088.DealDRAFT_2925"/>
<proteinExistence type="predicted"/>
<dbReference type="EMBL" id="ACJM01000022">
    <property type="protein sequence ID" value="EEG76231.1"/>
    <property type="molecule type" value="Genomic_DNA"/>
</dbReference>
<feature type="domain" description="DUF2383" evidence="1">
    <location>
        <begin position="1"/>
        <end position="92"/>
    </location>
</feature>
<protein>
    <recommendedName>
        <fullName evidence="1">DUF2383 domain-containing protein</fullName>
    </recommendedName>
</protein>
<dbReference type="Gene3D" id="1.20.1260.10">
    <property type="match status" value="1"/>
</dbReference>
<dbReference type="Pfam" id="PF09537">
    <property type="entry name" value="DUF2383"/>
    <property type="match status" value="1"/>
</dbReference>
<dbReference type="CDD" id="cd00657">
    <property type="entry name" value="Ferritin_like"/>
    <property type="match status" value="1"/>
</dbReference>
<dbReference type="InterPro" id="IPR009078">
    <property type="entry name" value="Ferritin-like_SF"/>
</dbReference>